<organism evidence="6 7">
    <name type="scientific">Parafrankia soli</name>
    <dbReference type="NCBI Taxonomy" id="2599596"/>
    <lineage>
        <taxon>Bacteria</taxon>
        <taxon>Bacillati</taxon>
        <taxon>Actinomycetota</taxon>
        <taxon>Actinomycetes</taxon>
        <taxon>Frankiales</taxon>
        <taxon>Frankiaceae</taxon>
        <taxon>Parafrankia</taxon>
    </lineage>
</organism>
<dbReference type="EMBL" id="MAXA01000102">
    <property type="protein sequence ID" value="OHV38607.1"/>
    <property type="molecule type" value="Genomic_DNA"/>
</dbReference>
<dbReference type="Proteomes" id="UP000179769">
    <property type="component" value="Unassembled WGS sequence"/>
</dbReference>
<keyword evidence="4" id="KW-0067">ATP-binding</keyword>
<proteinExistence type="inferred from homology"/>
<evidence type="ECO:0000313" key="7">
    <source>
        <dbReference type="Proteomes" id="UP000179769"/>
    </source>
</evidence>
<dbReference type="GO" id="GO:0005524">
    <property type="term" value="F:ATP binding"/>
    <property type="evidence" value="ECO:0007669"/>
    <property type="project" value="UniProtKB-KW"/>
</dbReference>
<dbReference type="RefSeq" id="WP_071061375.1">
    <property type="nucleotide sequence ID" value="NZ_MAXA01000102.1"/>
</dbReference>
<dbReference type="SUPFAM" id="SSF56801">
    <property type="entry name" value="Acetyl-CoA synthetase-like"/>
    <property type="match status" value="1"/>
</dbReference>
<dbReference type="Pfam" id="PF00501">
    <property type="entry name" value="AMP-binding"/>
    <property type="match status" value="1"/>
</dbReference>
<keyword evidence="2 6" id="KW-0436">Ligase</keyword>
<reference evidence="7" key="1">
    <citation type="submission" date="2016-07" db="EMBL/GenBank/DDBJ databases">
        <title>Frankia sp. NRRL B-16219 Genome sequencing.</title>
        <authorList>
            <person name="Ghodhbane-Gtari F."/>
            <person name="Swanson E."/>
            <person name="Gueddou A."/>
            <person name="Louati M."/>
            <person name="Nouioui I."/>
            <person name="Hezbri K."/>
            <person name="Abebe-Akele F."/>
            <person name="Simpson S."/>
            <person name="Morris K."/>
            <person name="Thomas K."/>
            <person name="Gtari M."/>
            <person name="Tisa L.S."/>
        </authorList>
    </citation>
    <scope>NUCLEOTIDE SEQUENCE [LARGE SCALE GENOMIC DNA]</scope>
    <source>
        <strain evidence="7">NRRL B-16219</strain>
    </source>
</reference>
<evidence type="ECO:0000313" key="6">
    <source>
        <dbReference type="EMBL" id="OHV38607.1"/>
    </source>
</evidence>
<evidence type="ECO:0000256" key="3">
    <source>
        <dbReference type="ARBA" id="ARBA00022741"/>
    </source>
</evidence>
<keyword evidence="7" id="KW-1185">Reference proteome</keyword>
<name>A0A1S1QY45_9ACTN</name>
<comment type="similarity">
    <text evidence="1">Belongs to the ATP-dependent AMP-binding enzyme family.</text>
</comment>
<keyword evidence="3" id="KW-0547">Nucleotide-binding</keyword>
<dbReference type="NCBIfam" id="TIGR01217">
    <property type="entry name" value="ac_ac_CoA_syn"/>
    <property type="match status" value="1"/>
</dbReference>
<evidence type="ECO:0000256" key="1">
    <source>
        <dbReference type="ARBA" id="ARBA00006432"/>
    </source>
</evidence>
<evidence type="ECO:0000256" key="2">
    <source>
        <dbReference type="ARBA" id="ARBA00022598"/>
    </source>
</evidence>
<dbReference type="InterPro" id="IPR000873">
    <property type="entry name" value="AMP-dep_synth/lig_dom"/>
</dbReference>
<dbReference type="Gene3D" id="3.40.50.12780">
    <property type="entry name" value="N-terminal domain of ligase-like"/>
    <property type="match status" value="1"/>
</dbReference>
<comment type="caution">
    <text evidence="6">The sequence shown here is derived from an EMBL/GenBank/DDBJ whole genome shotgun (WGS) entry which is preliminary data.</text>
</comment>
<sequence>MLWEPPPRRVAEASVTRYREWLADEHQLRIADSTRLRLWAEAEPGRFWDSIWEFCAVEGDRGDGPALTGAAVPDARWFPTARVNYAENALTRHGPAPAIIAVREDGATAVVSWDELRRQVARAAAGLRRLGVRPGDRVGAVLPNTVHAVVAMLATASVGAVWASCSPDLEPAALAERFIQITPRVLIGVDGYTRGGQGYDAIPPLADLARRLPNLAATVLVPYLSADAYPRAASADLPGLLTWDDLLAAEAEPAFTRLPFDAPLWILFADEIAGPPRPVVHGHGGILLEHLKSLVLHLDLGPDDRFCWYGTTSGMMWNYQVSGLLTGATIVLYDGSPSHPDVSILWRLAEAVDVTCLGVSVALVEACRRVGLVPGRVADLSLLRTVGAFGAPFTPEAGAWVYDTVSPSVAFVAMSGGTEVCTALVTGLPTDPVRAGEAGRALGCAVAVVDPSGREVPGGGAGELVVTAPMPSAPLFVWGDPTGSWLLQKHLARFPGWWWQGERARMTQAGGIAVDGPLDALAAPTGARTAGA</sequence>
<evidence type="ECO:0000259" key="5">
    <source>
        <dbReference type="Pfam" id="PF00501"/>
    </source>
</evidence>
<protein>
    <submittedName>
        <fullName evidence="6">Acetoacetate-CoA ligase</fullName>
    </submittedName>
</protein>
<gene>
    <name evidence="6" type="ORF">BBK14_14190</name>
</gene>
<evidence type="ECO:0000256" key="4">
    <source>
        <dbReference type="ARBA" id="ARBA00022840"/>
    </source>
</evidence>
<dbReference type="GO" id="GO:0030729">
    <property type="term" value="F:acetoacetate-CoA ligase activity"/>
    <property type="evidence" value="ECO:0007669"/>
    <property type="project" value="InterPro"/>
</dbReference>
<feature type="domain" description="AMP-dependent synthetase/ligase" evidence="5">
    <location>
        <begin position="89"/>
        <end position="469"/>
    </location>
</feature>
<dbReference type="PANTHER" id="PTHR42921:SF1">
    <property type="entry name" value="ACETOACETYL-COA SYNTHETASE"/>
    <property type="match status" value="1"/>
</dbReference>
<dbReference type="InterPro" id="IPR005914">
    <property type="entry name" value="Acac_CoA_synth"/>
</dbReference>
<dbReference type="PANTHER" id="PTHR42921">
    <property type="entry name" value="ACETOACETYL-COA SYNTHETASE"/>
    <property type="match status" value="1"/>
</dbReference>
<dbReference type="InterPro" id="IPR042099">
    <property type="entry name" value="ANL_N_sf"/>
</dbReference>
<dbReference type="GO" id="GO:0006629">
    <property type="term" value="P:lipid metabolic process"/>
    <property type="evidence" value="ECO:0007669"/>
    <property type="project" value="InterPro"/>
</dbReference>
<dbReference type="AlphaFoldDB" id="A0A1S1QY45"/>
<accession>A0A1S1QY45</accession>